<keyword evidence="2" id="KW-1185">Reference proteome</keyword>
<protein>
    <submittedName>
        <fullName evidence="1">19340_t:CDS:1</fullName>
    </submittedName>
</protein>
<organism evidence="1 2">
    <name type="scientific">Cetraspora pellucida</name>
    <dbReference type="NCBI Taxonomy" id="1433469"/>
    <lineage>
        <taxon>Eukaryota</taxon>
        <taxon>Fungi</taxon>
        <taxon>Fungi incertae sedis</taxon>
        <taxon>Mucoromycota</taxon>
        <taxon>Glomeromycotina</taxon>
        <taxon>Glomeromycetes</taxon>
        <taxon>Diversisporales</taxon>
        <taxon>Gigasporaceae</taxon>
        <taxon>Cetraspora</taxon>
    </lineage>
</organism>
<name>A0A9N8VWJ5_9GLOM</name>
<dbReference type="InterPro" id="IPR013761">
    <property type="entry name" value="SAM/pointed_sf"/>
</dbReference>
<reference evidence="1" key="1">
    <citation type="submission" date="2021-06" db="EMBL/GenBank/DDBJ databases">
        <authorList>
            <person name="Kallberg Y."/>
            <person name="Tangrot J."/>
            <person name="Rosling A."/>
        </authorList>
    </citation>
    <scope>NUCLEOTIDE SEQUENCE</scope>
    <source>
        <strain evidence="1">FL966</strain>
    </source>
</reference>
<dbReference type="EMBL" id="CAJVQA010000327">
    <property type="protein sequence ID" value="CAG8468852.1"/>
    <property type="molecule type" value="Genomic_DNA"/>
</dbReference>
<dbReference type="OrthoDB" id="2448891at2759"/>
<dbReference type="AlphaFoldDB" id="A0A9N8VWJ5"/>
<accession>A0A9N8VWJ5</accession>
<evidence type="ECO:0000313" key="1">
    <source>
        <dbReference type="EMBL" id="CAG8468852.1"/>
    </source>
</evidence>
<proteinExistence type="predicted"/>
<dbReference type="InterPro" id="IPR052980">
    <property type="entry name" value="Crinkler_effector"/>
</dbReference>
<gene>
    <name evidence="1" type="ORF">CPELLU_LOCUS973</name>
</gene>
<evidence type="ECO:0000313" key="2">
    <source>
        <dbReference type="Proteomes" id="UP000789759"/>
    </source>
</evidence>
<dbReference type="PANTHER" id="PTHR33129:SF1">
    <property type="entry name" value="ATP-BINDING PROTEIN"/>
    <property type="match status" value="1"/>
</dbReference>
<dbReference type="Gene3D" id="1.10.150.50">
    <property type="entry name" value="Transcription Factor, Ets-1"/>
    <property type="match status" value="1"/>
</dbReference>
<dbReference type="PANTHER" id="PTHR33129">
    <property type="entry name" value="PROTEIN KINASE DOMAIN-CONTAINING PROTEIN-RELATED"/>
    <property type="match status" value="1"/>
</dbReference>
<comment type="caution">
    <text evidence="1">The sequence shown here is derived from an EMBL/GenBank/DDBJ whole genome shotgun (WGS) entry which is preliminary data.</text>
</comment>
<sequence>MSNDIPLPSIKEIQQQWKRPNELDLDDENIKIIEKKKVSSDDFLDLNVKKLMKYGLEDGSAERIVKLVNTIKGEEQNMKRAELNTLKPYFTIKENQICLNKGVIIDLDDMLYRNGECTDVRLPSILIDNFGKMLCLLDGVFFLEDEDNGLKLLIRPCYLQLCELIENDHEKSGPASAGCMITGTPGIGKTYFGLYLFFYIRYNYPDAIIVWQCNETIFYKFLPDGNMQIGDALQFYEMLNNPNNFFLVDSQALTFKYKAYMILFTSPKMERFNEAVKWPGFMKYYMPIWDQKEIFTLWDLQYKNKKNKNDEEFTYKWGPIFRSVLLKWDNMSFQNEFNNLIDKADLKICVDSIDIYGMLTNTASGRLIHLEIISNFTEVVHCPASSKVFDTMIEKYLNSQRTNVHNLITSSDDPVTAVF</sequence>
<dbReference type="Proteomes" id="UP000789759">
    <property type="component" value="Unassembled WGS sequence"/>
</dbReference>